<reference evidence="2 3" key="1">
    <citation type="submission" date="2014-04" db="EMBL/GenBank/DDBJ databases">
        <authorList>
            <consortium name="DOE Joint Genome Institute"/>
            <person name="Kuo A."/>
            <person name="Kohler A."/>
            <person name="Nagy L.G."/>
            <person name="Floudas D."/>
            <person name="Copeland A."/>
            <person name="Barry K.W."/>
            <person name="Cichocki N."/>
            <person name="Veneault-Fourrey C."/>
            <person name="LaButti K."/>
            <person name="Lindquist E.A."/>
            <person name="Lipzen A."/>
            <person name="Lundell T."/>
            <person name="Morin E."/>
            <person name="Murat C."/>
            <person name="Sun H."/>
            <person name="Tunlid A."/>
            <person name="Henrissat B."/>
            <person name="Grigoriev I.V."/>
            <person name="Hibbett D.S."/>
            <person name="Martin F."/>
            <person name="Nordberg H.P."/>
            <person name="Cantor M.N."/>
            <person name="Hua S.X."/>
        </authorList>
    </citation>
    <scope>NUCLEOTIDE SEQUENCE [LARGE SCALE GENOMIC DNA]</scope>
    <source>
        <strain evidence="2 3">Foug A</strain>
    </source>
</reference>
<dbReference type="EMBL" id="KN822021">
    <property type="protein sequence ID" value="KIM65723.1"/>
    <property type="molecule type" value="Genomic_DNA"/>
</dbReference>
<proteinExistence type="predicted"/>
<dbReference type="HOGENOM" id="CLU_138689_0_0_1"/>
<feature type="chain" id="PRO_5011955161" evidence="1">
    <location>
        <begin position="16"/>
        <end position="158"/>
    </location>
</feature>
<evidence type="ECO:0000256" key="1">
    <source>
        <dbReference type="SAM" id="SignalP"/>
    </source>
</evidence>
<dbReference type="OrthoDB" id="3258371at2759"/>
<dbReference type="Proteomes" id="UP000053989">
    <property type="component" value="Unassembled WGS sequence"/>
</dbReference>
<evidence type="ECO:0000313" key="3">
    <source>
        <dbReference type="Proteomes" id="UP000053989"/>
    </source>
</evidence>
<accession>A0A0C2ZW76</accession>
<gene>
    <name evidence="2" type="ORF">SCLCIDRAFT_1158130</name>
</gene>
<sequence length="158" mass="17242">MSSFTVFGFFGLASAKCVVTTKLSGKDVWHCLYSTSLQCSSGIHIPAKIHIYSPFNDVIHADHTIMFIVAKAYCPPNDIALLNAYHIFPIPGNPEDDNYESLAPDCPHPFISGIGTVSGRAEVLADGVTKVFLVVVNEYVRDGVKTSTVQHVSFLHFP</sequence>
<organism evidence="2 3">
    <name type="scientific">Scleroderma citrinum Foug A</name>
    <dbReference type="NCBI Taxonomy" id="1036808"/>
    <lineage>
        <taxon>Eukaryota</taxon>
        <taxon>Fungi</taxon>
        <taxon>Dikarya</taxon>
        <taxon>Basidiomycota</taxon>
        <taxon>Agaricomycotina</taxon>
        <taxon>Agaricomycetes</taxon>
        <taxon>Agaricomycetidae</taxon>
        <taxon>Boletales</taxon>
        <taxon>Sclerodermatineae</taxon>
        <taxon>Sclerodermataceae</taxon>
        <taxon>Scleroderma</taxon>
    </lineage>
</organism>
<evidence type="ECO:0000313" key="2">
    <source>
        <dbReference type="EMBL" id="KIM65723.1"/>
    </source>
</evidence>
<feature type="signal peptide" evidence="1">
    <location>
        <begin position="1"/>
        <end position="15"/>
    </location>
</feature>
<name>A0A0C2ZW76_9AGAM</name>
<protein>
    <submittedName>
        <fullName evidence="2">Uncharacterized protein</fullName>
    </submittedName>
</protein>
<dbReference type="AlphaFoldDB" id="A0A0C2ZW76"/>
<keyword evidence="1" id="KW-0732">Signal</keyword>
<keyword evidence="3" id="KW-1185">Reference proteome</keyword>
<dbReference type="InParanoid" id="A0A0C2ZW76"/>
<reference evidence="3" key="2">
    <citation type="submission" date="2015-01" db="EMBL/GenBank/DDBJ databases">
        <title>Evolutionary Origins and Diversification of the Mycorrhizal Mutualists.</title>
        <authorList>
            <consortium name="DOE Joint Genome Institute"/>
            <consortium name="Mycorrhizal Genomics Consortium"/>
            <person name="Kohler A."/>
            <person name="Kuo A."/>
            <person name="Nagy L.G."/>
            <person name="Floudas D."/>
            <person name="Copeland A."/>
            <person name="Barry K.W."/>
            <person name="Cichocki N."/>
            <person name="Veneault-Fourrey C."/>
            <person name="LaButti K."/>
            <person name="Lindquist E.A."/>
            <person name="Lipzen A."/>
            <person name="Lundell T."/>
            <person name="Morin E."/>
            <person name="Murat C."/>
            <person name="Riley R."/>
            <person name="Ohm R."/>
            <person name="Sun H."/>
            <person name="Tunlid A."/>
            <person name="Henrissat B."/>
            <person name="Grigoriev I.V."/>
            <person name="Hibbett D.S."/>
            <person name="Martin F."/>
        </authorList>
    </citation>
    <scope>NUCLEOTIDE SEQUENCE [LARGE SCALE GENOMIC DNA]</scope>
    <source>
        <strain evidence="3">Foug A</strain>
    </source>
</reference>